<evidence type="ECO:0000256" key="10">
    <source>
        <dbReference type="SAM" id="SignalP"/>
    </source>
</evidence>
<feature type="domain" description="UGGT thioredoxin-like" evidence="12">
    <location>
        <begin position="359"/>
        <end position="475"/>
    </location>
</feature>
<reference evidence="17" key="2">
    <citation type="submission" date="2025-08" db="UniProtKB">
        <authorList>
            <consortium name="RefSeq"/>
        </authorList>
    </citation>
    <scope>IDENTIFICATION</scope>
    <source>
        <tissue evidence="17">Leaf</tissue>
    </source>
</reference>
<dbReference type="OrthoDB" id="27683at2759"/>
<dbReference type="PANTHER" id="PTHR11226">
    <property type="entry name" value="UDP-GLUCOSE GLYCOPROTEIN:GLUCOSYLTRANSFERASE"/>
    <property type="match status" value="1"/>
</dbReference>
<dbReference type="InterPro" id="IPR040693">
    <property type="entry name" value="UGGT_TRXL_1"/>
</dbReference>
<dbReference type="Pfam" id="PF18403">
    <property type="entry name" value="Thioredoxin_15"/>
    <property type="match status" value="1"/>
</dbReference>
<dbReference type="PANTHER" id="PTHR11226:SF0">
    <property type="entry name" value="UDP-GLUCOSE:GLYCOPROTEIN GLUCOSYLTRANSFERASE"/>
    <property type="match status" value="1"/>
</dbReference>
<feature type="domain" description="UDP-glucose:glycoprotein glucosyltransferase thioredoxin-like" evidence="14">
    <location>
        <begin position="770"/>
        <end position="1011"/>
    </location>
</feature>
<evidence type="ECO:0000256" key="8">
    <source>
        <dbReference type="ARBA" id="ARBA00023180"/>
    </source>
</evidence>
<gene>
    <name evidence="17" type="primary">LOC110800741</name>
</gene>
<feature type="region of interest" description="Disordered" evidence="9">
    <location>
        <begin position="1609"/>
        <end position="1636"/>
    </location>
</feature>
<dbReference type="InterPro" id="IPR040525">
    <property type="entry name" value="UGGT_TRXL_4"/>
</dbReference>
<dbReference type="FunFam" id="3.90.550.10:FF:000054">
    <property type="entry name" value="UDP-glucose:glycoprotein glucosyltransferase 1"/>
    <property type="match status" value="1"/>
</dbReference>
<dbReference type="Pfam" id="PF18402">
    <property type="entry name" value="Thioredoxin_14"/>
    <property type="match status" value="1"/>
</dbReference>
<dbReference type="InterPro" id="IPR040497">
    <property type="entry name" value="Glyco_transf_24"/>
</dbReference>
<dbReference type="GO" id="GO:0005788">
    <property type="term" value="C:endoplasmic reticulum lumen"/>
    <property type="evidence" value="ECO:0007669"/>
    <property type="project" value="UniProtKB-SubCell"/>
</dbReference>
<comment type="cofactor">
    <cofactor evidence="1">
        <name>Ca(2+)</name>
        <dbReference type="ChEBI" id="CHEBI:29108"/>
    </cofactor>
</comment>
<feature type="domain" description="UGGT thioredoxin-like" evidence="11">
    <location>
        <begin position="47"/>
        <end position="268"/>
    </location>
</feature>
<dbReference type="Pfam" id="PF18404">
    <property type="entry name" value="Glyco_transf_24"/>
    <property type="match status" value="1"/>
</dbReference>
<dbReference type="GeneID" id="110800741"/>
<evidence type="ECO:0000313" key="17">
    <source>
        <dbReference type="RefSeq" id="XP_021861751.1"/>
    </source>
</evidence>
<dbReference type="GO" id="GO:0018279">
    <property type="term" value="P:protein N-linked glycosylation via asparagine"/>
    <property type="evidence" value="ECO:0000318"/>
    <property type="project" value="GO_Central"/>
</dbReference>
<dbReference type="GO" id="GO:0036503">
    <property type="term" value="P:ERAD pathway"/>
    <property type="evidence" value="ECO:0007669"/>
    <property type="project" value="TreeGrafter"/>
</dbReference>
<feature type="compositionally biased region" description="Basic and acidic residues" evidence="9">
    <location>
        <begin position="1623"/>
        <end position="1636"/>
    </location>
</feature>
<evidence type="ECO:0000259" key="15">
    <source>
        <dbReference type="Pfam" id="PF18404"/>
    </source>
</evidence>
<dbReference type="GO" id="GO:0051082">
    <property type="term" value="F:unfolded protein binding"/>
    <property type="evidence" value="ECO:0000318"/>
    <property type="project" value="GO_Central"/>
</dbReference>
<feature type="domain" description="UGGT thioredoxin-like" evidence="13">
    <location>
        <begin position="486"/>
        <end position="750"/>
    </location>
</feature>
<evidence type="ECO:0000256" key="9">
    <source>
        <dbReference type="SAM" id="MobiDB-lite"/>
    </source>
</evidence>
<protein>
    <submittedName>
        <fullName evidence="17">UDP-glucose:glycoprotein glucosyltransferase</fullName>
    </submittedName>
</protein>
<dbReference type="InterPro" id="IPR029044">
    <property type="entry name" value="Nucleotide-diphossugar_trans"/>
</dbReference>
<keyword evidence="5" id="KW-0808">Transferase</keyword>
<dbReference type="Pfam" id="PF18401">
    <property type="entry name" value="Thioredoxin_13"/>
    <property type="match status" value="1"/>
</dbReference>
<name>A0A9R0J6E3_SPIOL</name>
<comment type="subcellular location">
    <subcellularLocation>
        <location evidence="2">Endoplasmic reticulum lumen</location>
    </subcellularLocation>
</comment>
<sequence>MMGNYDRSKFWILMLLIFIGICGVFVSAQSHRPKNVQTALRAKWEGTPLLLEAGELLSREWKDLFWDFVDVWLQHENDDVDSNTAKGCMLKIVKHGRSFLSEHLGSMFEFSLTLRSASTRLVLYRQLAQESLSSFPLTDEAVMNAGDVASDLHGNTNIGNRKPDPLLVGVNLKSPGGKCCWVDVGASLFFDVAELVEWLQIQGGDSSQQPELFEFDHVYSVSNGSSPVAILYGALGTDCFREFHGVLVHAANKGKVKYAVRSVLPIGCEVKTSRCGALGTKSPVNLGGYGVELALKNMEYKAMDDSMIKKSITLEDPHTEDLSQEVRGFIFSKILERKPGLSSEIMAFRDYLLSSSISDTLEVWELKDLGHQTAQKIVHASNPLQAMQEINQNFPSVVASLSRMKLNDSVKDEILANQRMVPPGKSLMALNGALINIEDIDLYLLIDLVHQELSLADQFSKLKIPEPTIRKLLSTVPPSESSMFRIDFRSSHVHYINNLEEDSLYKRWRSNVNEILMPTFPGQLRYIRKNLFHAVYVIDPATSCGLEVIDMIANLYENQFPMRFGVILYSTTFIEKVEKNGGENLADFSVSSNDEDISSLIIRLFIYIKEHHGMLTAFKFLGNVHSEFGDSGEEAPERHHVEGAFIDAVLSKSKSPPQDVLLKLDKEKDFKDVAQESSMSVFKLGLSKRKCCLLLNGLVYNSNEETLLNAMNDELPRIQEQVYYGNIDSHTDVLDKFFSENGIRRYNPLIITDGKFKPKFVSLSNSILNERSALHEINYLHSPETIDDLKPVTHLLAIDLTSTKGMKLLQEGIRYLEDGSTKARIGVLFVPNFAFDSPGLLFVKIFQVTSLSYSHKEGVLKFLDQLCSLYEHVFMKHSSQQAESMKAFIEKVSDLADVNGLPSKGFSSLLTEFAAEDLQNQLNKVALFLHKHLGHESNSNAVITNGRVTIVSDENTFLSHDLNLLESFEFKQRINHISEIIEDLKWENTDPDSLTSKFISDVIMLVSSSMATRDRSTEGARFEILQATYSAVVLSSESPIHIDAVIDPLSPSGQKLTSILQILGKYFQPNMRIVLNPLSSLVDLPLKNYYRYVVPSMDDFSCSDYAVNGPKAFFANMPLSKTLTMNLDVPETWLVEPVIAVHDLDNILLENLGDTRTLQAVFELEALVLTGHCFEKDQEPPRGLQMILGTKSAPHLVDTLVMANLGYWQMKVSPGIWYLLLAPGRSSELYHLIEDDSGRQKATFSKRIIINDLRGKVVHLEVVKKKGKEHQKLLASDDDDGQSPESIKESQRSWNKNLFKWASGLIGGSQSTENSDSRMPESKSDRYGKTINIFSVASGHLYERFLKIMILSVLKNTHRPVKFWFIKNYLSPKFKDVIPLMAQEYGFDYELITYKWPTWLHKQTEKQRIIWAYKILFLDVIFPLSLDKVIFVDADQVVRADLGELYDMDIKGRPLAYTPFCDNNKDMDGYRFWRQGFWKEHLRGRPYHISALYVVDLAKFRQTAAGDNLRVVYETLSKDPNSLSNLDQDLPNYAQHTVPIFSLPQEWLWCESWCGNSTKPKAKTIDLCNNPMTKEPKLQGARRIIAEWVDLDQEARLFTAKVLNEEMDPVEFTPPSLQSESLKTGEDIDLESKAEL</sequence>
<comment type="similarity">
    <text evidence="4">Belongs to the glycosyltransferase 8 family.</text>
</comment>
<reference evidence="16" key="1">
    <citation type="journal article" date="2021" name="Nat. Commun.">
        <title>Genomic analyses provide insights into spinach domestication and the genetic basis of agronomic traits.</title>
        <authorList>
            <person name="Cai X."/>
            <person name="Sun X."/>
            <person name="Xu C."/>
            <person name="Sun H."/>
            <person name="Wang X."/>
            <person name="Ge C."/>
            <person name="Zhang Z."/>
            <person name="Wang Q."/>
            <person name="Fei Z."/>
            <person name="Jiao C."/>
            <person name="Wang Q."/>
        </authorList>
    </citation>
    <scope>NUCLEOTIDE SEQUENCE [LARGE SCALE GENOMIC DNA]</scope>
    <source>
        <strain evidence="16">cv. Varoflay</strain>
    </source>
</reference>
<dbReference type="SUPFAM" id="SSF53448">
    <property type="entry name" value="Nucleotide-diphospho-sugar transferases"/>
    <property type="match status" value="1"/>
</dbReference>
<dbReference type="GO" id="GO:0005783">
    <property type="term" value="C:endoplasmic reticulum"/>
    <property type="evidence" value="ECO:0000318"/>
    <property type="project" value="GO_Central"/>
</dbReference>
<keyword evidence="8" id="KW-0325">Glycoprotein</keyword>
<dbReference type="KEGG" id="soe:110800741"/>
<evidence type="ECO:0000256" key="1">
    <source>
        <dbReference type="ARBA" id="ARBA00001913"/>
    </source>
</evidence>
<evidence type="ECO:0000259" key="13">
    <source>
        <dbReference type="Pfam" id="PF18402"/>
    </source>
</evidence>
<dbReference type="Gene3D" id="3.90.550.10">
    <property type="entry name" value="Spore Coat Polysaccharide Biosynthesis Protein SpsA, Chain A"/>
    <property type="match status" value="1"/>
</dbReference>
<evidence type="ECO:0000256" key="5">
    <source>
        <dbReference type="ARBA" id="ARBA00022679"/>
    </source>
</evidence>
<dbReference type="Pfam" id="PF18400">
    <property type="entry name" value="Thioredoxin_12"/>
    <property type="match status" value="1"/>
</dbReference>
<dbReference type="Proteomes" id="UP000813463">
    <property type="component" value="Chromosome 4"/>
</dbReference>
<dbReference type="RefSeq" id="XP_021861751.1">
    <property type="nucleotide sequence ID" value="XM_022006059.2"/>
</dbReference>
<dbReference type="CDD" id="cd06432">
    <property type="entry name" value="GT8_HUGT1_C_like"/>
    <property type="match status" value="1"/>
</dbReference>
<dbReference type="Pfam" id="PF06427">
    <property type="entry name" value="UDP-g_GGTase"/>
    <property type="match status" value="1"/>
</dbReference>
<evidence type="ECO:0000256" key="4">
    <source>
        <dbReference type="ARBA" id="ARBA00006351"/>
    </source>
</evidence>
<keyword evidence="16" id="KW-1185">Reference proteome</keyword>
<proteinExistence type="inferred from homology"/>
<dbReference type="InterPro" id="IPR009448">
    <property type="entry name" value="UDP-g_GGtrans"/>
</dbReference>
<evidence type="ECO:0000256" key="6">
    <source>
        <dbReference type="ARBA" id="ARBA00022729"/>
    </source>
</evidence>
<feature type="domain" description="Glucosyltransferase 24 catalytic" evidence="15">
    <location>
        <begin position="1331"/>
        <end position="1596"/>
    </location>
</feature>
<accession>A0A9R0J6E3</accession>
<evidence type="ECO:0000313" key="16">
    <source>
        <dbReference type="Proteomes" id="UP000813463"/>
    </source>
</evidence>
<evidence type="ECO:0000256" key="2">
    <source>
        <dbReference type="ARBA" id="ARBA00004319"/>
    </source>
</evidence>
<evidence type="ECO:0000256" key="7">
    <source>
        <dbReference type="ARBA" id="ARBA00022824"/>
    </source>
</evidence>
<dbReference type="GO" id="GO:0003980">
    <property type="term" value="F:UDP-glucose:glycoprotein glucosyltransferase activity"/>
    <property type="evidence" value="ECO:0000318"/>
    <property type="project" value="GO_Central"/>
</dbReference>
<keyword evidence="6 10" id="KW-0732">Signal</keyword>
<feature type="signal peptide" evidence="10">
    <location>
        <begin position="1"/>
        <end position="28"/>
    </location>
</feature>
<evidence type="ECO:0000256" key="3">
    <source>
        <dbReference type="ARBA" id="ARBA00004922"/>
    </source>
</evidence>
<evidence type="ECO:0000259" key="11">
    <source>
        <dbReference type="Pfam" id="PF18400"/>
    </source>
</evidence>
<organism evidence="16 17">
    <name type="scientific">Spinacia oleracea</name>
    <name type="common">Spinach</name>
    <dbReference type="NCBI Taxonomy" id="3562"/>
    <lineage>
        <taxon>Eukaryota</taxon>
        <taxon>Viridiplantae</taxon>
        <taxon>Streptophyta</taxon>
        <taxon>Embryophyta</taxon>
        <taxon>Tracheophyta</taxon>
        <taxon>Spermatophyta</taxon>
        <taxon>Magnoliopsida</taxon>
        <taxon>eudicotyledons</taxon>
        <taxon>Gunneridae</taxon>
        <taxon>Pentapetalae</taxon>
        <taxon>Caryophyllales</taxon>
        <taxon>Chenopodiaceae</taxon>
        <taxon>Chenopodioideae</taxon>
        <taxon>Anserineae</taxon>
        <taxon>Spinacia</taxon>
    </lineage>
</organism>
<keyword evidence="7" id="KW-0256">Endoplasmic reticulum</keyword>
<dbReference type="InterPro" id="IPR040692">
    <property type="entry name" value="UGGT_TRXL_3"/>
</dbReference>
<evidence type="ECO:0000259" key="12">
    <source>
        <dbReference type="Pfam" id="PF18401"/>
    </source>
</evidence>
<dbReference type="InterPro" id="IPR040694">
    <property type="entry name" value="UGGT_TRXL_2"/>
</dbReference>
<evidence type="ECO:0000259" key="14">
    <source>
        <dbReference type="Pfam" id="PF18403"/>
    </source>
</evidence>
<feature type="chain" id="PRO_5040306462" evidence="10">
    <location>
        <begin position="29"/>
        <end position="1636"/>
    </location>
</feature>
<comment type="pathway">
    <text evidence="3">Protein modification; protein glycosylation.</text>
</comment>